<dbReference type="EMBL" id="JBFXLT010000006">
    <property type="protein sequence ID" value="KAL2820703.1"/>
    <property type="molecule type" value="Genomic_DNA"/>
</dbReference>
<sequence>MPIEVPKLEFLNGTLSVYGNSTAFRLGIEFNTGTHVIFKSAGHLWLWGNVGSIELPNIEHVGSLSIAYHDWLPCNETLVKLWSWVPEYDSDPYKCFEVDPEFLDDDNEEENTNDDTNDKDTDSSNDTHDDDTTETTSSTNTPTNDDQDSTDGSTDNSTGIVGDDSSDGSAGRIATHTGVAMLVVAVVSFCFY</sequence>
<feature type="compositionally biased region" description="Basic and acidic residues" evidence="1">
    <location>
        <begin position="116"/>
        <end position="127"/>
    </location>
</feature>
<feature type="compositionally biased region" description="Low complexity" evidence="1">
    <location>
        <begin position="134"/>
        <end position="144"/>
    </location>
</feature>
<proteinExistence type="predicted"/>
<feature type="compositionally biased region" description="Acidic residues" evidence="1">
    <location>
        <begin position="103"/>
        <end position="115"/>
    </location>
</feature>
<evidence type="ECO:0000313" key="3">
    <source>
        <dbReference type="Proteomes" id="UP001610334"/>
    </source>
</evidence>
<gene>
    <name evidence="2" type="ORF">BJX63DRAFT_380013</name>
</gene>
<comment type="caution">
    <text evidence="2">The sequence shown here is derived from an EMBL/GenBank/DDBJ whole genome shotgun (WGS) entry which is preliminary data.</text>
</comment>
<keyword evidence="3" id="KW-1185">Reference proteome</keyword>
<dbReference type="Proteomes" id="UP001610334">
    <property type="component" value="Unassembled WGS sequence"/>
</dbReference>
<organism evidence="2 3">
    <name type="scientific">Aspergillus granulosus</name>
    <dbReference type="NCBI Taxonomy" id="176169"/>
    <lineage>
        <taxon>Eukaryota</taxon>
        <taxon>Fungi</taxon>
        <taxon>Dikarya</taxon>
        <taxon>Ascomycota</taxon>
        <taxon>Pezizomycotina</taxon>
        <taxon>Eurotiomycetes</taxon>
        <taxon>Eurotiomycetidae</taxon>
        <taxon>Eurotiales</taxon>
        <taxon>Aspergillaceae</taxon>
        <taxon>Aspergillus</taxon>
        <taxon>Aspergillus subgen. Nidulantes</taxon>
    </lineage>
</organism>
<reference evidence="2 3" key="1">
    <citation type="submission" date="2024-07" db="EMBL/GenBank/DDBJ databases">
        <title>Section-level genome sequencing and comparative genomics of Aspergillus sections Usti and Cavernicolus.</title>
        <authorList>
            <consortium name="Lawrence Berkeley National Laboratory"/>
            <person name="Nybo J.L."/>
            <person name="Vesth T.C."/>
            <person name="Theobald S."/>
            <person name="Frisvad J.C."/>
            <person name="Larsen T.O."/>
            <person name="Kjaerboelling I."/>
            <person name="Rothschild-Mancinelli K."/>
            <person name="Lyhne E.K."/>
            <person name="Kogle M.E."/>
            <person name="Barry K."/>
            <person name="Clum A."/>
            <person name="Na H."/>
            <person name="Ledsgaard L."/>
            <person name="Lin J."/>
            <person name="Lipzen A."/>
            <person name="Kuo A."/>
            <person name="Riley R."/>
            <person name="Mondo S."/>
            <person name="Labutti K."/>
            <person name="Haridas S."/>
            <person name="Pangalinan J."/>
            <person name="Salamov A.A."/>
            <person name="Simmons B.A."/>
            <person name="Magnuson J.K."/>
            <person name="Chen J."/>
            <person name="Drula E."/>
            <person name="Henrissat B."/>
            <person name="Wiebenga A."/>
            <person name="Lubbers R.J."/>
            <person name="Gomes A.C."/>
            <person name="Makela M.R."/>
            <person name="Stajich J."/>
            <person name="Grigoriev I.V."/>
            <person name="Mortensen U.H."/>
            <person name="De Vries R.P."/>
            <person name="Baker S.E."/>
            <person name="Andersen M.R."/>
        </authorList>
    </citation>
    <scope>NUCLEOTIDE SEQUENCE [LARGE SCALE GENOMIC DNA]</scope>
    <source>
        <strain evidence="2 3">CBS 588.65</strain>
    </source>
</reference>
<feature type="region of interest" description="Disordered" evidence="1">
    <location>
        <begin position="103"/>
        <end position="169"/>
    </location>
</feature>
<name>A0ABR4HYX3_9EURO</name>
<evidence type="ECO:0000256" key="1">
    <source>
        <dbReference type="SAM" id="MobiDB-lite"/>
    </source>
</evidence>
<accession>A0ABR4HYX3</accession>
<evidence type="ECO:0000313" key="2">
    <source>
        <dbReference type="EMBL" id="KAL2820703.1"/>
    </source>
</evidence>
<protein>
    <submittedName>
        <fullName evidence="2">Uncharacterized protein</fullName>
    </submittedName>
</protein>